<organism evidence="3 4">
    <name type="scientific">Clostridium saccharobutylicum</name>
    <dbReference type="NCBI Taxonomy" id="169679"/>
    <lineage>
        <taxon>Bacteria</taxon>
        <taxon>Bacillati</taxon>
        <taxon>Bacillota</taxon>
        <taxon>Clostridia</taxon>
        <taxon>Eubacteriales</taxon>
        <taxon>Clostridiaceae</taxon>
        <taxon>Clostridium</taxon>
    </lineage>
</organism>
<dbReference type="PANTHER" id="PTHR34611:SF2">
    <property type="entry name" value="INACTIVE RECOMBINATION-PROMOTING NUCLEASE-LIKE PROTEIN RPNE-RELATED"/>
    <property type="match status" value="1"/>
</dbReference>
<dbReference type="AlphaFoldDB" id="A0A1S8NDF4"/>
<comment type="caution">
    <text evidence="3">The sequence shown here is derived from an EMBL/GenBank/DDBJ whole genome shotgun (WGS) entry which is preliminary data.</text>
</comment>
<proteinExistence type="predicted"/>
<dbReference type="GO" id="GO:0006310">
    <property type="term" value="P:DNA recombination"/>
    <property type="evidence" value="ECO:0007669"/>
    <property type="project" value="TreeGrafter"/>
</dbReference>
<dbReference type="Pfam" id="PF14261">
    <property type="entry name" value="DUF4351"/>
    <property type="match status" value="1"/>
</dbReference>
<dbReference type="InterPro" id="IPR051699">
    <property type="entry name" value="Rpn/YhgA-like_nuclease"/>
</dbReference>
<gene>
    <name evidence="3" type="ORF">CLOSAC_13860</name>
</gene>
<protein>
    <submittedName>
        <fullName evidence="3">Putative transposase, YhgA-like</fullName>
    </submittedName>
</protein>
<evidence type="ECO:0000259" key="1">
    <source>
        <dbReference type="Pfam" id="PF04754"/>
    </source>
</evidence>
<name>A0A1S8NDF4_CLOSA</name>
<dbReference type="Proteomes" id="UP000191154">
    <property type="component" value="Unassembled WGS sequence"/>
</dbReference>
<dbReference type="EMBL" id="LZYZ01000002">
    <property type="protein sequence ID" value="OOM14506.1"/>
    <property type="molecule type" value="Genomic_DNA"/>
</dbReference>
<reference evidence="3 4" key="1">
    <citation type="submission" date="2016-05" db="EMBL/GenBank/DDBJ databases">
        <title>Microbial solvent formation.</title>
        <authorList>
            <person name="Poehlein A."/>
            <person name="Montoya Solano J.D."/>
            <person name="Flitsch S."/>
            <person name="Krabben P."/>
            <person name="Duerre P."/>
            <person name="Daniel R."/>
        </authorList>
    </citation>
    <scope>NUCLEOTIDE SEQUENCE [LARGE SCALE GENOMIC DNA]</scope>
    <source>
        <strain evidence="3 4">L1-8</strain>
    </source>
</reference>
<evidence type="ECO:0000313" key="4">
    <source>
        <dbReference type="Proteomes" id="UP000191154"/>
    </source>
</evidence>
<feature type="domain" description="DUF4351" evidence="2">
    <location>
        <begin position="295"/>
        <end position="342"/>
    </location>
</feature>
<dbReference type="Pfam" id="PF04754">
    <property type="entry name" value="Transposase_31"/>
    <property type="match status" value="1"/>
</dbReference>
<evidence type="ECO:0000313" key="3">
    <source>
        <dbReference type="EMBL" id="OOM14506.1"/>
    </source>
</evidence>
<dbReference type="PANTHER" id="PTHR34611">
    <property type="match status" value="1"/>
</dbReference>
<accession>A0A1S8NDF4</accession>
<dbReference type="GO" id="GO:1990238">
    <property type="term" value="F:double-stranded DNA endonuclease activity"/>
    <property type="evidence" value="ECO:0007669"/>
    <property type="project" value="TreeGrafter"/>
</dbReference>
<dbReference type="RefSeq" id="WP_077864762.1">
    <property type="nucleotide sequence ID" value="NZ_LZYZ01000002.1"/>
</dbReference>
<evidence type="ECO:0000259" key="2">
    <source>
        <dbReference type="Pfam" id="PF14261"/>
    </source>
</evidence>
<sequence>MGHKKAINNIHDKSYKDLYSNKIVFLNLVKEMLKAPWTKDLNEENLILVDKQYILSDYEENEADIVYRANVDGEEVIFYTLLEFQSTIDYRMPLRLLFYINEILREYIKNSSIEQRKNKKEFKVPAVIPIVLYNATRKWNAPRYFKDIVNQNELFGDNIVNFKYELFDVNHQYTKAELIKNNNITSAIFLLDQKVEPLEFFNRLKSVALQFNRLTNRETELLKHWLRNTVDEEIVENAVKILEAHKEGVEKMVANNAFIIKEMKEKVEKEGIEKGIEKGVEKEKENSRLKDIGRVKNLLIKKFGALNDDCNQKIENLDNDKLNSIIEDILDIKNLEDIEKYF</sequence>
<dbReference type="InterPro" id="IPR006842">
    <property type="entry name" value="Transposase_31"/>
</dbReference>
<dbReference type="InterPro" id="IPR025587">
    <property type="entry name" value="DUF4351"/>
</dbReference>
<feature type="domain" description="Transposase (putative) YhgA-like" evidence="1">
    <location>
        <begin position="10"/>
        <end position="217"/>
    </location>
</feature>